<dbReference type="AlphaFoldDB" id="A0A812CB01"/>
<keyword evidence="1" id="KW-1133">Transmembrane helix</keyword>
<sequence>MNIYVQNLHVYLGVNPIRRFPYWFPITVVSSLPGENVSGVSVNLSEQSTQVKSHSLLAGRLLHKGGRLNCWPVVSIWCICLFLSFCRGLQSGYFFFLFLSSNRLSFFLFFSFFFIEVLKNGFLSFFHLTHTFSVFLSLLSIYSLSLFLFFFHFLFHFSIVNNHLLSVPRFPSFCLSFFLFSFFLSILSICFLSVFVLFFLFSFLTCLITDFFLSVFLSTFLSVFLSMLSIGTLSIFLFSFSFFFAIFLPVLPDFSFFSLSF</sequence>
<gene>
    <name evidence="2" type="ORF">SPHA_36053</name>
</gene>
<feature type="transmembrane region" description="Helical" evidence="1">
    <location>
        <begin position="70"/>
        <end position="98"/>
    </location>
</feature>
<evidence type="ECO:0000313" key="2">
    <source>
        <dbReference type="EMBL" id="CAE1268347.1"/>
    </source>
</evidence>
<organism evidence="2 3">
    <name type="scientific">Acanthosepion pharaonis</name>
    <name type="common">Pharaoh cuttlefish</name>
    <name type="synonym">Sepia pharaonis</name>
    <dbReference type="NCBI Taxonomy" id="158019"/>
    <lineage>
        <taxon>Eukaryota</taxon>
        <taxon>Metazoa</taxon>
        <taxon>Spiralia</taxon>
        <taxon>Lophotrochozoa</taxon>
        <taxon>Mollusca</taxon>
        <taxon>Cephalopoda</taxon>
        <taxon>Coleoidea</taxon>
        <taxon>Decapodiformes</taxon>
        <taxon>Sepiida</taxon>
        <taxon>Sepiina</taxon>
        <taxon>Sepiidae</taxon>
        <taxon>Acanthosepion</taxon>
    </lineage>
</organism>
<name>A0A812CB01_ACAPH</name>
<keyword evidence="3" id="KW-1185">Reference proteome</keyword>
<feature type="transmembrane region" description="Helical" evidence="1">
    <location>
        <begin position="104"/>
        <end position="122"/>
    </location>
</feature>
<keyword evidence="1" id="KW-0472">Membrane</keyword>
<feature type="transmembrane region" description="Helical" evidence="1">
    <location>
        <begin position="134"/>
        <end position="155"/>
    </location>
</feature>
<evidence type="ECO:0000313" key="3">
    <source>
        <dbReference type="Proteomes" id="UP000597762"/>
    </source>
</evidence>
<dbReference type="EMBL" id="CAHIKZ030001564">
    <property type="protein sequence ID" value="CAE1268347.1"/>
    <property type="molecule type" value="Genomic_DNA"/>
</dbReference>
<feature type="transmembrane region" description="Helical" evidence="1">
    <location>
        <begin position="175"/>
        <end position="204"/>
    </location>
</feature>
<feature type="transmembrane region" description="Helical" evidence="1">
    <location>
        <begin position="211"/>
        <end position="230"/>
    </location>
</feature>
<comment type="caution">
    <text evidence="2">The sequence shown here is derived from an EMBL/GenBank/DDBJ whole genome shotgun (WGS) entry which is preliminary data.</text>
</comment>
<accession>A0A812CB01</accession>
<keyword evidence="1" id="KW-0812">Transmembrane</keyword>
<protein>
    <submittedName>
        <fullName evidence="2">Uncharacterized protein</fullName>
    </submittedName>
</protein>
<proteinExistence type="predicted"/>
<reference evidence="2" key="1">
    <citation type="submission" date="2021-01" db="EMBL/GenBank/DDBJ databases">
        <authorList>
            <person name="Li R."/>
            <person name="Bekaert M."/>
        </authorList>
    </citation>
    <scope>NUCLEOTIDE SEQUENCE</scope>
    <source>
        <strain evidence="2">Farmed</strain>
    </source>
</reference>
<evidence type="ECO:0000256" key="1">
    <source>
        <dbReference type="SAM" id="Phobius"/>
    </source>
</evidence>
<dbReference type="Proteomes" id="UP000597762">
    <property type="component" value="Unassembled WGS sequence"/>
</dbReference>
<feature type="transmembrane region" description="Helical" evidence="1">
    <location>
        <begin position="236"/>
        <end position="259"/>
    </location>
</feature>